<evidence type="ECO:0000313" key="3">
    <source>
        <dbReference type="Proteomes" id="UP000317650"/>
    </source>
</evidence>
<feature type="signal peptide" evidence="1">
    <location>
        <begin position="1"/>
        <end position="19"/>
    </location>
</feature>
<keyword evidence="1" id="KW-0732">Signal</keyword>
<gene>
    <name evidence="2" type="ORF">C4D60_Mb06t35080</name>
</gene>
<reference evidence="2 3" key="1">
    <citation type="journal article" date="2019" name="Nat. Plants">
        <title>Genome sequencing of Musa balbisiana reveals subgenome evolution and function divergence in polyploid bananas.</title>
        <authorList>
            <person name="Yao X."/>
        </authorList>
    </citation>
    <scope>NUCLEOTIDE SEQUENCE [LARGE SCALE GENOMIC DNA]</scope>
    <source>
        <strain evidence="3">cv. DH-PKW</strain>
        <tissue evidence="2">Leaves</tissue>
    </source>
</reference>
<evidence type="ECO:0000256" key="1">
    <source>
        <dbReference type="SAM" id="SignalP"/>
    </source>
</evidence>
<dbReference type="AlphaFoldDB" id="A0A4S8ISW7"/>
<proteinExistence type="predicted"/>
<accession>A0A4S8ISW7</accession>
<dbReference type="EMBL" id="PYDT01000009">
    <property type="protein sequence ID" value="THU51820.1"/>
    <property type="molecule type" value="Genomic_DNA"/>
</dbReference>
<name>A0A4S8ISW7_MUSBA</name>
<comment type="caution">
    <text evidence="2">The sequence shown here is derived from an EMBL/GenBank/DDBJ whole genome shotgun (WGS) entry which is preliminary data.</text>
</comment>
<protein>
    <submittedName>
        <fullName evidence="2">Uncharacterized protein</fullName>
    </submittedName>
</protein>
<sequence>MLLSFFFLAARIVMRSIYSYKSSPLSGLGGQDKNRFAVAIDLVCSECCICCGTPRDHQLQAYSITFVPMVNMMHQANTYEHQISCFFWLIHSDLHEPRFIHVSTMVASVQPIMQCTNQQTSPANLLWLEKNSHKAKFHVRLKCHNGKVQLLVSSLSCFEELYLDQVGMKFANVTPLTILVSTRAFCQRSLQAHFLLTLNRNCYKLNGQKKFFHMNIKLRGPFRHKIDPNFARMAACTSSSEEAYYSLGI</sequence>
<keyword evidence="3" id="KW-1185">Reference proteome</keyword>
<organism evidence="2 3">
    <name type="scientific">Musa balbisiana</name>
    <name type="common">Banana</name>
    <dbReference type="NCBI Taxonomy" id="52838"/>
    <lineage>
        <taxon>Eukaryota</taxon>
        <taxon>Viridiplantae</taxon>
        <taxon>Streptophyta</taxon>
        <taxon>Embryophyta</taxon>
        <taxon>Tracheophyta</taxon>
        <taxon>Spermatophyta</taxon>
        <taxon>Magnoliopsida</taxon>
        <taxon>Liliopsida</taxon>
        <taxon>Zingiberales</taxon>
        <taxon>Musaceae</taxon>
        <taxon>Musa</taxon>
    </lineage>
</organism>
<dbReference type="STRING" id="52838.A0A4S8ISW7"/>
<evidence type="ECO:0000313" key="2">
    <source>
        <dbReference type="EMBL" id="THU51820.1"/>
    </source>
</evidence>
<dbReference type="Proteomes" id="UP000317650">
    <property type="component" value="Chromosome 6"/>
</dbReference>
<feature type="chain" id="PRO_5021021307" evidence="1">
    <location>
        <begin position="20"/>
        <end position="249"/>
    </location>
</feature>